<protein>
    <submittedName>
        <fullName evidence="3">ShTK domain protein</fullName>
    </submittedName>
</protein>
<dbReference type="InterPro" id="IPR003582">
    <property type="entry name" value="ShKT_dom"/>
</dbReference>
<evidence type="ECO:0000313" key="3">
    <source>
        <dbReference type="EMBL" id="KAK5980706.1"/>
    </source>
</evidence>
<dbReference type="Proteomes" id="UP001331761">
    <property type="component" value="Unassembled WGS sequence"/>
</dbReference>
<gene>
    <name evidence="3" type="ORF">GCK32_007719</name>
</gene>
<dbReference type="AlphaFoldDB" id="A0AAN8FIN8"/>
<dbReference type="PROSITE" id="PS51670">
    <property type="entry name" value="SHKT"/>
    <property type="match status" value="1"/>
</dbReference>
<comment type="caution">
    <text evidence="3">The sequence shown here is derived from an EMBL/GenBank/DDBJ whole genome shotgun (WGS) entry which is preliminary data.</text>
</comment>
<dbReference type="SMART" id="SM00254">
    <property type="entry name" value="ShKT"/>
    <property type="match status" value="4"/>
</dbReference>
<evidence type="ECO:0000256" key="1">
    <source>
        <dbReference type="PROSITE-ProRule" id="PRU01005"/>
    </source>
</evidence>
<keyword evidence="4" id="KW-1185">Reference proteome</keyword>
<dbReference type="EMBL" id="WIXE01007112">
    <property type="protein sequence ID" value="KAK5980706.1"/>
    <property type="molecule type" value="Genomic_DNA"/>
</dbReference>
<dbReference type="PANTHER" id="PTHR21724">
    <property type="entry name" value="SHKT DOMAIN-CONTAINING PROTEIN"/>
    <property type="match status" value="1"/>
</dbReference>
<sequence>MHASQDGTMYCGRNYRAACVVRTQQIADLNCTEVVQGVAKYAPSAVNCANKMSDESCAILYPNPVKVHTNNLRDVKCTGNPPALNPQLIEAAIQLCPKTCGYCCLTPAYSCRDKAQPRVPCSSVTPTMCKSQAWRTILESDCPKTCGLCDSGQCIDKAPGCNLFGGFVCHSKTLQSFARRYCKRTCGFCDDTTTTKLGAATRCGTNPNCASWIRNGFCESPYYTLEFKMRFCGRECGLC</sequence>
<evidence type="ECO:0000313" key="4">
    <source>
        <dbReference type="Proteomes" id="UP001331761"/>
    </source>
</evidence>
<feature type="domain" description="ShKT" evidence="2">
    <location>
        <begin position="203"/>
        <end position="239"/>
    </location>
</feature>
<dbReference type="Gene3D" id="1.10.10.1940">
    <property type="match status" value="2"/>
</dbReference>
<name>A0AAN8FIN8_TRICO</name>
<proteinExistence type="predicted"/>
<dbReference type="PANTHER" id="PTHR21724:SF0">
    <property type="entry name" value="SHKT DOMAIN-CONTAINING PROTEIN"/>
    <property type="match status" value="1"/>
</dbReference>
<dbReference type="Pfam" id="PF01549">
    <property type="entry name" value="ShK"/>
    <property type="match status" value="4"/>
</dbReference>
<dbReference type="Gene3D" id="1.10.10.1870">
    <property type="entry name" value="ShTK domain-like"/>
    <property type="match status" value="1"/>
</dbReference>
<evidence type="ECO:0000259" key="2">
    <source>
        <dbReference type="PROSITE" id="PS51670"/>
    </source>
</evidence>
<accession>A0AAN8FIN8</accession>
<organism evidence="3 4">
    <name type="scientific">Trichostrongylus colubriformis</name>
    <name type="common">Black scour worm</name>
    <dbReference type="NCBI Taxonomy" id="6319"/>
    <lineage>
        <taxon>Eukaryota</taxon>
        <taxon>Metazoa</taxon>
        <taxon>Ecdysozoa</taxon>
        <taxon>Nematoda</taxon>
        <taxon>Chromadorea</taxon>
        <taxon>Rhabditida</taxon>
        <taxon>Rhabditina</taxon>
        <taxon>Rhabditomorpha</taxon>
        <taxon>Strongyloidea</taxon>
        <taxon>Trichostrongylidae</taxon>
        <taxon>Trichostrongylus</taxon>
    </lineage>
</organism>
<comment type="caution">
    <text evidence="1">Lacks conserved residue(s) required for the propagation of feature annotation.</text>
</comment>
<reference evidence="3 4" key="1">
    <citation type="submission" date="2019-10" db="EMBL/GenBank/DDBJ databases">
        <title>Assembly and Annotation for the nematode Trichostrongylus colubriformis.</title>
        <authorList>
            <person name="Martin J."/>
        </authorList>
    </citation>
    <scope>NUCLEOTIDE SEQUENCE [LARGE SCALE GENOMIC DNA]</scope>
    <source>
        <strain evidence="3">G859</strain>
        <tissue evidence="3">Whole worm</tissue>
    </source>
</reference>